<dbReference type="EMBL" id="DVOL01000076">
    <property type="protein sequence ID" value="HIV11096.1"/>
    <property type="molecule type" value="Genomic_DNA"/>
</dbReference>
<dbReference type="Pfam" id="PF25087">
    <property type="entry name" value="GMPPB_C"/>
    <property type="match status" value="1"/>
</dbReference>
<name>A0A9D1T4F4_9FIRM</name>
<dbReference type="Proteomes" id="UP000823960">
    <property type="component" value="Unassembled WGS sequence"/>
</dbReference>
<evidence type="ECO:0000313" key="5">
    <source>
        <dbReference type="Proteomes" id="UP000823960"/>
    </source>
</evidence>
<dbReference type="Gene3D" id="3.90.550.10">
    <property type="entry name" value="Spore Coat Polysaccharide Biosynthesis Protein SpsA, Chain A"/>
    <property type="match status" value="1"/>
</dbReference>
<reference evidence="4" key="1">
    <citation type="submission" date="2020-10" db="EMBL/GenBank/DDBJ databases">
        <authorList>
            <person name="Gilroy R."/>
        </authorList>
    </citation>
    <scope>NUCLEOTIDE SEQUENCE</scope>
    <source>
        <strain evidence="4">1370</strain>
    </source>
</reference>
<comment type="caution">
    <text evidence="4">The sequence shown here is derived from an EMBL/GenBank/DDBJ whole genome shotgun (WGS) entry which is preliminary data.</text>
</comment>
<proteinExistence type="inferred from homology"/>
<evidence type="ECO:0000259" key="3">
    <source>
        <dbReference type="Pfam" id="PF25087"/>
    </source>
</evidence>
<reference evidence="4" key="2">
    <citation type="journal article" date="2021" name="PeerJ">
        <title>Extensive microbial diversity within the chicken gut microbiome revealed by metagenomics and culture.</title>
        <authorList>
            <person name="Gilroy R."/>
            <person name="Ravi A."/>
            <person name="Getino M."/>
            <person name="Pursley I."/>
            <person name="Horton D.L."/>
            <person name="Alikhan N.F."/>
            <person name="Baker D."/>
            <person name="Gharbi K."/>
            <person name="Hall N."/>
            <person name="Watson M."/>
            <person name="Adriaenssens E.M."/>
            <person name="Foster-Nyarko E."/>
            <person name="Jarju S."/>
            <person name="Secka A."/>
            <person name="Antonio M."/>
            <person name="Oren A."/>
            <person name="Chaudhuri R.R."/>
            <person name="La Ragione R."/>
            <person name="Hildebrand F."/>
            <person name="Pallen M.J."/>
        </authorList>
    </citation>
    <scope>NUCLEOTIDE SEQUENCE</scope>
    <source>
        <strain evidence="4">1370</strain>
    </source>
</reference>
<gene>
    <name evidence="4" type="ORF">IAD28_05340</name>
</gene>
<evidence type="ECO:0000256" key="1">
    <source>
        <dbReference type="ARBA" id="ARBA00007274"/>
    </source>
</evidence>
<dbReference type="SUPFAM" id="SSF51161">
    <property type="entry name" value="Trimeric LpxA-like enzymes"/>
    <property type="match status" value="1"/>
</dbReference>
<dbReference type="InterPro" id="IPR005835">
    <property type="entry name" value="NTP_transferase_dom"/>
</dbReference>
<dbReference type="Pfam" id="PF00483">
    <property type="entry name" value="NTP_transferase"/>
    <property type="match status" value="1"/>
</dbReference>
<dbReference type="InterPro" id="IPR056729">
    <property type="entry name" value="GMPPB_C"/>
</dbReference>
<dbReference type="AlphaFoldDB" id="A0A9D1T4F4"/>
<keyword evidence="4" id="KW-0808">Transferase</keyword>
<dbReference type="PANTHER" id="PTHR22572">
    <property type="entry name" value="SUGAR-1-PHOSPHATE GUANYL TRANSFERASE"/>
    <property type="match status" value="1"/>
</dbReference>
<evidence type="ECO:0000313" key="4">
    <source>
        <dbReference type="EMBL" id="HIV11096.1"/>
    </source>
</evidence>
<dbReference type="SUPFAM" id="SSF53448">
    <property type="entry name" value="Nucleotide-diphospho-sugar transferases"/>
    <property type="match status" value="1"/>
</dbReference>
<sequence length="722" mass="78436">MQIIILAGGEGRRLRPLTSSTPKPLVRMLGVPVIKRLLARLFTCGFKSVTIADCYLADRLESALGGFECGIELSYVRETVPLGTAGCVRQAWREGEDVLVLSGDSVLDFDFREIIRRHGRLGSDVTIVTHRVGDPREYGLVTADSSGRVTGFLEKPGYDSCLTDVANTGTYVLSSEVVSGIAEGERLDFANDVFPRLLKEGKKLYIFEEEGLWRDVGDIPGFLDCQRELLEAEKKSFLVFSGAQVDKTAVISDGSVVEDGASIGRHCRIFGSCVLSGAVIGDGCSLSSSVIGENAVIGRGCVLGELSCVGRDCVIGSSVIIDRGVRIEEGIRIPSGTRVRSNVNGERLSYLEMAEGGSVTGIDMDPVSMVRLGMAGSVLYEGGFLAASQLSNSLVLDGLILGIRASGRAVIRLSGVTVGEAVYYARLKKIRYLYFLSEGGTLRLMRSDRLELSRSEERALESGYNRGELTPKEPGELIADDSYQDGYFDRIKGIIPKSVDASVSFFSKSETEKRLFDRLFEGMSHCTGENIAFFSDGEGGLFATVGDKRVINEELFILGLKSLLESGERAFILQSAPSACEEIVKDYSSDIVRVSPSESKEVSELCYDVMSLIAQVLRYLSRRKITLRAAVSELPRMCYSSSMIPVEGELPRLLANAFSKYRRDSGIVMESGGARARLQPAKSGRELRMYVEAVSTEAAQDISARIKNMVDSFLTGSSGLTS</sequence>
<protein>
    <submittedName>
        <fullName evidence="4">NTP transferase domain-containing protein</fullName>
    </submittedName>
</protein>
<dbReference type="InterPro" id="IPR050486">
    <property type="entry name" value="Mannose-1P_guanyltransferase"/>
</dbReference>
<dbReference type="InterPro" id="IPR011004">
    <property type="entry name" value="Trimer_LpxA-like_sf"/>
</dbReference>
<dbReference type="Gene3D" id="2.160.10.10">
    <property type="entry name" value="Hexapeptide repeat proteins"/>
    <property type="match status" value="2"/>
</dbReference>
<dbReference type="GO" id="GO:0016740">
    <property type="term" value="F:transferase activity"/>
    <property type="evidence" value="ECO:0007669"/>
    <property type="project" value="UniProtKB-KW"/>
</dbReference>
<feature type="domain" description="Mannose-1-phosphate guanyltransferase C-terminal" evidence="3">
    <location>
        <begin position="237"/>
        <end position="312"/>
    </location>
</feature>
<dbReference type="InterPro" id="IPR029044">
    <property type="entry name" value="Nucleotide-diphossugar_trans"/>
</dbReference>
<comment type="similarity">
    <text evidence="1">Belongs to the transferase hexapeptide repeat family.</text>
</comment>
<feature type="domain" description="Nucleotidyl transferase" evidence="2">
    <location>
        <begin position="4"/>
        <end position="230"/>
    </location>
</feature>
<dbReference type="CDD" id="cd04181">
    <property type="entry name" value="NTP_transferase"/>
    <property type="match status" value="1"/>
</dbReference>
<organism evidence="4 5">
    <name type="scientific">Candidatus Faeciplasma avium</name>
    <dbReference type="NCBI Taxonomy" id="2840798"/>
    <lineage>
        <taxon>Bacteria</taxon>
        <taxon>Bacillati</taxon>
        <taxon>Bacillota</taxon>
        <taxon>Clostridia</taxon>
        <taxon>Eubacteriales</taxon>
        <taxon>Oscillospiraceae</taxon>
        <taxon>Oscillospiraceae incertae sedis</taxon>
        <taxon>Candidatus Faeciplasma</taxon>
    </lineage>
</organism>
<accession>A0A9D1T4F4</accession>
<evidence type="ECO:0000259" key="2">
    <source>
        <dbReference type="Pfam" id="PF00483"/>
    </source>
</evidence>